<accession>A0A1I4MPP9</accession>
<gene>
    <name evidence="1" type="ORF">SAMN04488125_1427</name>
</gene>
<evidence type="ECO:0000313" key="1">
    <source>
        <dbReference type="EMBL" id="SFM05209.1"/>
    </source>
</evidence>
<dbReference type="Proteomes" id="UP000198804">
    <property type="component" value="Unassembled WGS sequence"/>
</dbReference>
<evidence type="ECO:0000313" key="2">
    <source>
        <dbReference type="Proteomes" id="UP000198804"/>
    </source>
</evidence>
<protein>
    <submittedName>
        <fullName evidence="1">Uncharacterized protein</fullName>
    </submittedName>
</protein>
<name>A0A1I4MPP9_9HYPH</name>
<dbReference type="RefSeq" id="WP_091952019.1">
    <property type="nucleotide sequence ID" value="NZ_FOSV01000042.1"/>
</dbReference>
<reference evidence="2" key="1">
    <citation type="submission" date="2016-10" db="EMBL/GenBank/DDBJ databases">
        <authorList>
            <person name="Varghese N."/>
            <person name="Submissions S."/>
        </authorList>
    </citation>
    <scope>NUCLEOTIDE SEQUENCE [LARGE SCALE GENOMIC DNA]</scope>
    <source>
        <strain evidence="2">CGMCC 1.6474</strain>
    </source>
</reference>
<dbReference type="OrthoDB" id="7817603at2"/>
<dbReference type="EMBL" id="FOSV01000042">
    <property type="protein sequence ID" value="SFM05209.1"/>
    <property type="molecule type" value="Genomic_DNA"/>
</dbReference>
<keyword evidence="2" id="KW-1185">Reference proteome</keyword>
<proteinExistence type="predicted"/>
<dbReference type="STRING" id="414703.SAMN04488125_1427"/>
<sequence>MILARTLRRTFLLRGPLPDDGFPFLQADPHLPAPAERTEVVDIEPRGDGLVAMTCSWYRHRDRPSIGSARALARFLDEAIFRLAVSDEGAAPTVNGSVLRIDGIRCLLVSEFEDDPCDLAVALILHGAAFEGIYRIFLHPDGVVAHPVKPRLKHNRLIAAGLSPSHLEWPTLPLNRDTALCAIDPRMAGVDWSVEEGPIEIVLFVERNEGGRPAITRIGGETAFARLLRNIRSTQRLDLRAFIGLRTIIHNAQPFRVSMGDAVSAAALIMEQRTYLHR</sequence>
<organism evidence="1 2">
    <name type="scientific">Methylorubrum salsuginis</name>
    <dbReference type="NCBI Taxonomy" id="414703"/>
    <lineage>
        <taxon>Bacteria</taxon>
        <taxon>Pseudomonadati</taxon>
        <taxon>Pseudomonadota</taxon>
        <taxon>Alphaproteobacteria</taxon>
        <taxon>Hyphomicrobiales</taxon>
        <taxon>Methylobacteriaceae</taxon>
        <taxon>Methylorubrum</taxon>
    </lineage>
</organism>
<dbReference type="AlphaFoldDB" id="A0A1I4MPP9"/>